<dbReference type="EMBL" id="BGPR01041553">
    <property type="protein sequence ID" value="GBO17835.1"/>
    <property type="molecule type" value="Genomic_DNA"/>
</dbReference>
<reference evidence="2 3" key="1">
    <citation type="journal article" date="2019" name="Sci. Rep.">
        <title>Orb-weaving spider Araneus ventricosus genome elucidates the spidroin gene catalogue.</title>
        <authorList>
            <person name="Kono N."/>
            <person name="Nakamura H."/>
            <person name="Ohtoshi R."/>
            <person name="Moran D.A.P."/>
            <person name="Shinohara A."/>
            <person name="Yoshida Y."/>
            <person name="Fujiwara M."/>
            <person name="Mori M."/>
            <person name="Tomita M."/>
            <person name="Arakawa K."/>
        </authorList>
    </citation>
    <scope>NUCLEOTIDE SEQUENCE [LARGE SCALE GENOMIC DNA]</scope>
</reference>
<organism evidence="2 3">
    <name type="scientific">Araneus ventricosus</name>
    <name type="common">Orbweaver spider</name>
    <name type="synonym">Epeira ventricosa</name>
    <dbReference type="NCBI Taxonomy" id="182803"/>
    <lineage>
        <taxon>Eukaryota</taxon>
        <taxon>Metazoa</taxon>
        <taxon>Ecdysozoa</taxon>
        <taxon>Arthropoda</taxon>
        <taxon>Chelicerata</taxon>
        <taxon>Arachnida</taxon>
        <taxon>Araneae</taxon>
        <taxon>Araneomorphae</taxon>
        <taxon>Entelegynae</taxon>
        <taxon>Araneoidea</taxon>
        <taxon>Araneidae</taxon>
        <taxon>Araneus</taxon>
    </lineage>
</organism>
<keyword evidence="3" id="KW-1185">Reference proteome</keyword>
<accession>A0A4Y2UXU8</accession>
<protein>
    <submittedName>
        <fullName evidence="2">Jerky-like</fullName>
    </submittedName>
</protein>
<proteinExistence type="predicted"/>
<evidence type="ECO:0000313" key="2">
    <source>
        <dbReference type="EMBL" id="GBO17835.1"/>
    </source>
</evidence>
<feature type="domain" description="DDE-1" evidence="1">
    <location>
        <begin position="78"/>
        <end position="130"/>
    </location>
</feature>
<comment type="caution">
    <text evidence="2">The sequence shown here is derived from an EMBL/GenBank/DDBJ whole genome shotgun (WGS) entry which is preliminary data.</text>
</comment>
<dbReference type="InterPro" id="IPR004875">
    <property type="entry name" value="DDE_SF_endonuclease_dom"/>
</dbReference>
<sequence>MGKKAWNPRDQYLWGTVVFGPCGSNQVFKKFEDLVKEKSLFKEQICKVDETGLYYRMLPTKTLASRKEAAAPGYKRSKDRVTVSLCGNAAGMHKLPVMLIGKSVKPTAFKNVNVESLPAHYRALKTAWMNQ</sequence>
<dbReference type="PANTHER" id="PTHR19303">
    <property type="entry name" value="TRANSPOSON"/>
    <property type="match status" value="1"/>
</dbReference>
<dbReference type="PANTHER" id="PTHR19303:SF16">
    <property type="entry name" value="JERKY PROTEIN HOMOLOG-LIKE"/>
    <property type="match status" value="1"/>
</dbReference>
<dbReference type="InterPro" id="IPR050863">
    <property type="entry name" value="CenT-Element_Derived"/>
</dbReference>
<evidence type="ECO:0000313" key="3">
    <source>
        <dbReference type="Proteomes" id="UP000499080"/>
    </source>
</evidence>
<evidence type="ECO:0000259" key="1">
    <source>
        <dbReference type="Pfam" id="PF03184"/>
    </source>
</evidence>
<dbReference type="OrthoDB" id="6436938at2759"/>
<gene>
    <name evidence="2" type="primary">Jrkl_15</name>
    <name evidence="2" type="ORF">AVEN_140288_1</name>
</gene>
<dbReference type="Proteomes" id="UP000499080">
    <property type="component" value="Unassembled WGS sequence"/>
</dbReference>
<dbReference type="GO" id="GO:0003677">
    <property type="term" value="F:DNA binding"/>
    <property type="evidence" value="ECO:0007669"/>
    <property type="project" value="TreeGrafter"/>
</dbReference>
<dbReference type="Pfam" id="PF03184">
    <property type="entry name" value="DDE_1"/>
    <property type="match status" value="1"/>
</dbReference>
<dbReference type="GO" id="GO:0005634">
    <property type="term" value="C:nucleus"/>
    <property type="evidence" value="ECO:0007669"/>
    <property type="project" value="TreeGrafter"/>
</dbReference>
<dbReference type="AlphaFoldDB" id="A0A4Y2UXU8"/>
<name>A0A4Y2UXU8_ARAVE</name>